<dbReference type="Ensembl" id="ENSGWIT00000012062.1">
    <property type="protein sequence ID" value="ENSGWIP00000010844.1"/>
    <property type="gene ID" value="ENSGWIG00000006363.1"/>
</dbReference>
<dbReference type="EC" id="2.3.2.27" evidence="2"/>
<dbReference type="PROSITE" id="PS00518">
    <property type="entry name" value="ZF_RING_1"/>
    <property type="match status" value="1"/>
</dbReference>
<comment type="catalytic activity">
    <reaction evidence="1">
        <text>S-ubiquitinyl-[E2 ubiquitin-conjugating enzyme]-L-cysteine + [acceptor protein]-L-lysine = [E2 ubiquitin-conjugating enzyme]-L-cysteine + N(6)-ubiquitinyl-[acceptor protein]-L-lysine.</text>
        <dbReference type="EC" id="2.3.2.27"/>
    </reaction>
</comment>
<dbReference type="InterPro" id="IPR001841">
    <property type="entry name" value="Znf_RING"/>
</dbReference>
<keyword evidence="9" id="KW-0804">Transcription</keyword>
<feature type="compositionally biased region" description="Low complexity" evidence="17">
    <location>
        <begin position="546"/>
        <end position="562"/>
    </location>
</feature>
<sequence>MAPPTRMSLRSRRRGNAADDLPPGGAASSPSSSSAMAARAVMVAEDASPDSKCPICLDRFNNVAYLDCCLHRFCFPCIQEWSNNKAECPLCKQPFAAILHSVRAEDDFKEYTPRPAPTPSSIAATVAMVAAITRRQQVRLTVRRRRSEAGWRARMWQMYLEAPPLYEEDLEERIRIVTELAKRSAVIDGFPGLWLPGAPVTPNDPTSRRIMARLAARQRLQREGGAVRRLRDRETVALRRALYRCGIRVRGVAGATDSPGLQQPDLSAESFRQSPALFNRLHPWLRRELTVLYGAHYSLVILVQRVILARIALYGLDAPIVADELRPFLLTCTEHFLHELVSFARSPLSLETYDLQAVYEPPAEPDWVHSSTDSSSVISISEEEEEEAELRAGGAEPEVRANEESANDVIQSSLSLSGWDDETPGPSYSTAEPSCSHALSPAPLQPTNQEGRPEEEECLIVGYRKPIAERTPELVQLSSDSEEEQPPPTAEAPPTIPPSTSAAFTGQPDGRCLHKRPWSVGTPLPEEERQQSRRKRRRRQRKSAFSLSPLGSSSSSESESPPTLTDALCRGSSPYFSSFSSSSSPYLRLSPATPPLSPILAPPTNGRGDALRVEKPGGKRKYKSRHLDSNDQERRKIESKERRSQATQREQRSPSVEIIYEGSAHKHRRKRQRREERSSSPIVITLDSDSNHDNSLSPPQPITGFSDLPPLPLVDSAGLGGALSAGACDLPMEILDGSEEWAELTGSINGQIRAENDNYQSASSPMMVTVGEGPDRLSTKHTSCWSEATPPAVADPTHWDAPSFVRRSSADHMTTAAPPSNISNAEPRPPSTP</sequence>
<keyword evidence="4" id="KW-0479">Metal-binding</keyword>
<keyword evidence="7" id="KW-0862">Zinc</keyword>
<feature type="compositionally biased region" description="Pro residues" evidence="17">
    <location>
        <begin position="592"/>
        <end position="601"/>
    </location>
</feature>
<evidence type="ECO:0000256" key="13">
    <source>
        <dbReference type="ARBA" id="ARBA00079040"/>
    </source>
</evidence>
<evidence type="ECO:0000256" key="17">
    <source>
        <dbReference type="SAM" id="MobiDB-lite"/>
    </source>
</evidence>
<evidence type="ECO:0000256" key="2">
    <source>
        <dbReference type="ARBA" id="ARBA00012483"/>
    </source>
</evidence>
<evidence type="ECO:0000313" key="19">
    <source>
        <dbReference type="Ensembl" id="ENSGWIP00000010844.1"/>
    </source>
</evidence>
<reference evidence="19" key="1">
    <citation type="submission" date="2025-08" db="UniProtKB">
        <authorList>
            <consortium name="Ensembl"/>
        </authorList>
    </citation>
    <scope>IDENTIFICATION</scope>
</reference>
<evidence type="ECO:0000256" key="8">
    <source>
        <dbReference type="ARBA" id="ARBA00023015"/>
    </source>
</evidence>
<dbReference type="GO" id="GO:0032391">
    <property type="term" value="C:photoreceptor connecting cilium"/>
    <property type="evidence" value="ECO:0007669"/>
    <property type="project" value="UniProtKB-ARBA"/>
</dbReference>
<feature type="region of interest" description="Disordered" evidence="17">
    <location>
        <begin position="1"/>
        <end position="32"/>
    </location>
</feature>
<accession>A0A8C5G2X0</accession>
<dbReference type="AlphaFoldDB" id="A0A8C5G2X0"/>
<name>A0A8C5G2X0_GOUWI</name>
<evidence type="ECO:0000259" key="18">
    <source>
        <dbReference type="PROSITE" id="PS50089"/>
    </source>
</evidence>
<evidence type="ECO:0000256" key="1">
    <source>
        <dbReference type="ARBA" id="ARBA00000900"/>
    </source>
</evidence>
<dbReference type="RefSeq" id="XP_028298219.1">
    <property type="nucleotide sequence ID" value="XM_028442418.1"/>
</dbReference>
<dbReference type="Pfam" id="PF00097">
    <property type="entry name" value="zf-C3HC4"/>
    <property type="match status" value="1"/>
</dbReference>
<dbReference type="SMART" id="SM00184">
    <property type="entry name" value="RING"/>
    <property type="match status" value="1"/>
</dbReference>
<evidence type="ECO:0000313" key="20">
    <source>
        <dbReference type="Proteomes" id="UP000694680"/>
    </source>
</evidence>
<keyword evidence="3" id="KW-0808">Transferase</keyword>
<dbReference type="InterPro" id="IPR017907">
    <property type="entry name" value="Znf_RING_CS"/>
</dbReference>
<dbReference type="GO" id="GO:0008630">
    <property type="term" value="P:intrinsic apoptotic signaling pathway in response to DNA damage"/>
    <property type="evidence" value="ECO:0007669"/>
    <property type="project" value="UniProtKB-ARBA"/>
</dbReference>
<gene>
    <name evidence="19" type="primary">LOC114460541</name>
</gene>
<feature type="domain" description="RING-type" evidence="18">
    <location>
        <begin position="53"/>
        <end position="92"/>
    </location>
</feature>
<feature type="compositionally biased region" description="Low complexity" evidence="17">
    <location>
        <begin position="370"/>
        <end position="380"/>
    </location>
</feature>
<evidence type="ECO:0000256" key="9">
    <source>
        <dbReference type="ARBA" id="ARBA00023163"/>
    </source>
</evidence>
<protein>
    <recommendedName>
        <fullName evidence="10">E3 ubiquitin-protein ligase Topors</fullName>
        <ecNumber evidence="2">2.3.2.27</ecNumber>
    </recommendedName>
    <alternativeName>
        <fullName evidence="11">RING-type E3 ubiquitin transferase Topors</fullName>
    </alternativeName>
    <alternativeName>
        <fullName evidence="13">SUMO1-protein E3 ligase Topors</fullName>
    </alternativeName>
    <alternativeName>
        <fullName evidence="12">Topoisomerase I-binding RING finger protein</fullName>
    </alternativeName>
    <alternativeName>
        <fullName evidence="14">Topoisomerase I-binding arginine/serine-rich protein</fullName>
    </alternativeName>
    <alternativeName>
        <fullName evidence="15">Tumor suppressor p53-binding protein 3</fullName>
    </alternativeName>
</protein>
<keyword evidence="8" id="KW-0805">Transcription regulation</keyword>
<dbReference type="Pfam" id="PF26084">
    <property type="entry name" value="PWI_Topors"/>
    <property type="match status" value="1"/>
</dbReference>
<reference evidence="19" key="2">
    <citation type="submission" date="2025-09" db="UniProtKB">
        <authorList>
            <consortium name="Ensembl"/>
        </authorList>
    </citation>
    <scope>IDENTIFICATION</scope>
</reference>
<evidence type="ECO:0000256" key="5">
    <source>
        <dbReference type="ARBA" id="ARBA00022771"/>
    </source>
</evidence>
<dbReference type="InterPro" id="IPR013083">
    <property type="entry name" value="Znf_RING/FYVE/PHD"/>
</dbReference>
<dbReference type="InterPro" id="IPR058745">
    <property type="entry name" value="PWI_Topors"/>
</dbReference>
<feature type="compositionally biased region" description="Basic and acidic residues" evidence="17">
    <location>
        <begin position="625"/>
        <end position="652"/>
    </location>
</feature>
<proteinExistence type="predicted"/>
<evidence type="ECO:0000256" key="6">
    <source>
        <dbReference type="ARBA" id="ARBA00022786"/>
    </source>
</evidence>
<dbReference type="GeneID" id="114460541"/>
<evidence type="ECO:0000256" key="16">
    <source>
        <dbReference type="PROSITE-ProRule" id="PRU00175"/>
    </source>
</evidence>
<evidence type="ECO:0000256" key="12">
    <source>
        <dbReference type="ARBA" id="ARBA00076940"/>
    </source>
</evidence>
<feature type="compositionally biased region" description="Pro residues" evidence="17">
    <location>
        <begin position="486"/>
        <end position="497"/>
    </location>
</feature>
<feature type="compositionally biased region" description="Low complexity" evidence="17">
    <location>
        <begin position="572"/>
        <end position="586"/>
    </location>
</feature>
<dbReference type="SUPFAM" id="SSF57850">
    <property type="entry name" value="RING/U-box"/>
    <property type="match status" value="1"/>
</dbReference>
<evidence type="ECO:0000256" key="15">
    <source>
        <dbReference type="ARBA" id="ARBA00082108"/>
    </source>
</evidence>
<keyword evidence="5 16" id="KW-0863">Zinc-finger</keyword>
<dbReference type="GO" id="GO:0008270">
    <property type="term" value="F:zinc ion binding"/>
    <property type="evidence" value="ECO:0007669"/>
    <property type="project" value="UniProtKB-KW"/>
</dbReference>
<dbReference type="OrthoDB" id="21204at2759"/>
<dbReference type="InterPro" id="IPR018957">
    <property type="entry name" value="Znf_C3HC4_RING-type"/>
</dbReference>
<dbReference type="FunFam" id="3.30.40.10:FF:000136">
    <property type="entry name" value="E3 ubiquitin-protein ligase Topors"/>
    <property type="match status" value="1"/>
</dbReference>
<feature type="compositionally biased region" description="Basic residues" evidence="17">
    <location>
        <begin position="532"/>
        <end position="542"/>
    </location>
</feature>
<dbReference type="InterPro" id="IPR058746">
    <property type="entry name" value="Znf_RING-type_Topors"/>
</dbReference>
<dbReference type="CDD" id="cd16574">
    <property type="entry name" value="RING-HC_Topors"/>
    <property type="match status" value="1"/>
</dbReference>
<dbReference type="GO" id="GO:0000209">
    <property type="term" value="P:protein polyubiquitination"/>
    <property type="evidence" value="ECO:0007669"/>
    <property type="project" value="TreeGrafter"/>
</dbReference>
<dbReference type="PROSITE" id="PS50089">
    <property type="entry name" value="ZF_RING_2"/>
    <property type="match status" value="1"/>
</dbReference>
<feature type="region of interest" description="Disordered" evidence="17">
    <location>
        <begin position="364"/>
        <end position="722"/>
    </location>
</feature>
<evidence type="ECO:0000256" key="11">
    <source>
        <dbReference type="ARBA" id="ARBA00076856"/>
    </source>
</evidence>
<keyword evidence="20" id="KW-1185">Reference proteome</keyword>
<dbReference type="GO" id="GO:0061630">
    <property type="term" value="F:ubiquitin protein ligase activity"/>
    <property type="evidence" value="ECO:0007669"/>
    <property type="project" value="UniProtKB-EC"/>
</dbReference>
<evidence type="ECO:0000256" key="10">
    <source>
        <dbReference type="ARBA" id="ARBA00071236"/>
    </source>
</evidence>
<evidence type="ECO:0000256" key="3">
    <source>
        <dbReference type="ARBA" id="ARBA00022679"/>
    </source>
</evidence>
<dbReference type="PANTHER" id="PTHR46077">
    <property type="entry name" value="E3 UBIQUITIN-PROTEIN LIGASE TOPORS"/>
    <property type="match status" value="1"/>
</dbReference>
<dbReference type="GO" id="GO:0006513">
    <property type="term" value="P:protein monoubiquitination"/>
    <property type="evidence" value="ECO:0007669"/>
    <property type="project" value="TreeGrafter"/>
</dbReference>
<dbReference type="Proteomes" id="UP000694680">
    <property type="component" value="Unassembled WGS sequence"/>
</dbReference>
<keyword evidence="6" id="KW-0833">Ubl conjugation pathway</keyword>
<feature type="region of interest" description="Disordered" evidence="17">
    <location>
        <begin position="758"/>
        <end position="833"/>
    </location>
</feature>
<evidence type="ECO:0000256" key="4">
    <source>
        <dbReference type="ARBA" id="ARBA00022723"/>
    </source>
</evidence>
<organism evidence="19 20">
    <name type="scientific">Gouania willdenowi</name>
    <name type="common">Blunt-snouted clingfish</name>
    <name type="synonym">Lepadogaster willdenowi</name>
    <dbReference type="NCBI Taxonomy" id="441366"/>
    <lineage>
        <taxon>Eukaryota</taxon>
        <taxon>Metazoa</taxon>
        <taxon>Chordata</taxon>
        <taxon>Craniata</taxon>
        <taxon>Vertebrata</taxon>
        <taxon>Euteleostomi</taxon>
        <taxon>Actinopterygii</taxon>
        <taxon>Neopterygii</taxon>
        <taxon>Teleostei</taxon>
        <taxon>Neoteleostei</taxon>
        <taxon>Acanthomorphata</taxon>
        <taxon>Ovalentaria</taxon>
        <taxon>Blenniimorphae</taxon>
        <taxon>Blenniiformes</taxon>
        <taxon>Gobiesocoidei</taxon>
        <taxon>Gobiesocidae</taxon>
        <taxon>Gobiesocinae</taxon>
        <taxon>Gouania</taxon>
    </lineage>
</organism>
<evidence type="ECO:0000256" key="14">
    <source>
        <dbReference type="ARBA" id="ARBA00079184"/>
    </source>
</evidence>
<evidence type="ECO:0000256" key="7">
    <source>
        <dbReference type="ARBA" id="ARBA00022833"/>
    </source>
</evidence>
<dbReference type="PANTHER" id="PTHR46077:SF1">
    <property type="entry name" value="TOP1 BINDING ARGININE_SERINE RICH PROTEIN, E3 UBIQUITIN LIGASE"/>
    <property type="match status" value="1"/>
</dbReference>
<dbReference type="Gene3D" id="3.30.40.10">
    <property type="entry name" value="Zinc/RING finger domain, C3HC4 (zinc finger)"/>
    <property type="match status" value="1"/>
</dbReference>